<name>A0A565CJV3_9BRAS</name>
<accession>A0A565CJV3</accession>
<sequence length="111" mass="12444">MAVLVVMMLTIAKLVVESEAIKITFPLCYLCCLEACLINPLFPKKSKCSGHCASECKNHLSEMKLNEIDQINDFCQVGCVTHRCVSVKDQNMEVDVEKVANCEFMFGPCYN</sequence>
<evidence type="ECO:0008006" key="4">
    <source>
        <dbReference type="Google" id="ProtNLM"/>
    </source>
</evidence>
<comment type="caution">
    <text evidence="2">The sequence shown here is derived from an EMBL/GenBank/DDBJ whole genome shotgun (WGS) entry which is preliminary data.</text>
</comment>
<dbReference type="InterPro" id="IPR038975">
    <property type="entry name" value="THNL"/>
</dbReference>
<reference evidence="2" key="1">
    <citation type="submission" date="2019-07" db="EMBL/GenBank/DDBJ databases">
        <authorList>
            <person name="Dittberner H."/>
        </authorList>
    </citation>
    <scope>NUCLEOTIDE SEQUENCE [LARGE SCALE GENOMIC DNA]</scope>
</reference>
<evidence type="ECO:0000313" key="3">
    <source>
        <dbReference type="Proteomes" id="UP000489600"/>
    </source>
</evidence>
<dbReference type="EMBL" id="CABITT030000008">
    <property type="protein sequence ID" value="VVB14008.1"/>
    <property type="molecule type" value="Genomic_DNA"/>
</dbReference>
<organism evidence="2 3">
    <name type="scientific">Arabis nemorensis</name>
    <dbReference type="NCBI Taxonomy" id="586526"/>
    <lineage>
        <taxon>Eukaryota</taxon>
        <taxon>Viridiplantae</taxon>
        <taxon>Streptophyta</taxon>
        <taxon>Embryophyta</taxon>
        <taxon>Tracheophyta</taxon>
        <taxon>Spermatophyta</taxon>
        <taxon>Magnoliopsida</taxon>
        <taxon>eudicotyledons</taxon>
        <taxon>Gunneridae</taxon>
        <taxon>Pentapetalae</taxon>
        <taxon>rosids</taxon>
        <taxon>malvids</taxon>
        <taxon>Brassicales</taxon>
        <taxon>Brassicaceae</taxon>
        <taxon>Arabideae</taxon>
        <taxon>Arabis</taxon>
    </lineage>
</organism>
<keyword evidence="3" id="KW-1185">Reference proteome</keyword>
<feature type="chain" id="PRO_5022056262" description="Acidic protein" evidence="1">
    <location>
        <begin position="21"/>
        <end position="111"/>
    </location>
</feature>
<dbReference type="AlphaFoldDB" id="A0A565CJV3"/>
<evidence type="ECO:0000313" key="2">
    <source>
        <dbReference type="EMBL" id="VVB14008.1"/>
    </source>
</evidence>
<evidence type="ECO:0000256" key="1">
    <source>
        <dbReference type="SAM" id="SignalP"/>
    </source>
</evidence>
<proteinExistence type="predicted"/>
<dbReference type="PANTHER" id="PTHR36312">
    <property type="entry name" value="THIONIN-LIKE PROTEIN 1"/>
    <property type="match status" value="1"/>
</dbReference>
<protein>
    <recommendedName>
        <fullName evidence="4">Acidic protein</fullName>
    </recommendedName>
</protein>
<dbReference type="PANTHER" id="PTHR36312:SF10">
    <property type="entry name" value="KNOTTIN SCORPION TOXIN-LIKE DOMAIN-CONTAINING PROTEIN"/>
    <property type="match status" value="1"/>
</dbReference>
<dbReference type="Proteomes" id="UP000489600">
    <property type="component" value="Unassembled WGS sequence"/>
</dbReference>
<dbReference type="OrthoDB" id="1109300at2759"/>
<gene>
    <name evidence="2" type="ORF">ANE_LOCUS24452</name>
</gene>
<keyword evidence="1" id="KW-0732">Signal</keyword>
<feature type="signal peptide" evidence="1">
    <location>
        <begin position="1"/>
        <end position="20"/>
    </location>
</feature>